<dbReference type="AlphaFoldDB" id="A0A844GQY7"/>
<dbReference type="Proteomes" id="UP000437131">
    <property type="component" value="Unassembled WGS sequence"/>
</dbReference>
<gene>
    <name evidence="1" type="ORF">GGC33_05260</name>
</gene>
<organism evidence="1 2">
    <name type="scientific">Cyanobacterium aponinum 0216</name>
    <dbReference type="NCBI Taxonomy" id="2676140"/>
    <lineage>
        <taxon>Bacteria</taxon>
        <taxon>Bacillati</taxon>
        <taxon>Cyanobacteriota</taxon>
        <taxon>Cyanophyceae</taxon>
        <taxon>Oscillatoriophycideae</taxon>
        <taxon>Chroococcales</taxon>
        <taxon>Geminocystaceae</taxon>
        <taxon>Cyanobacterium</taxon>
    </lineage>
</organism>
<evidence type="ECO:0000313" key="2">
    <source>
        <dbReference type="Proteomes" id="UP000437131"/>
    </source>
</evidence>
<name>A0A844GQY7_9CHRO</name>
<dbReference type="EMBL" id="WMIA01000004">
    <property type="protein sequence ID" value="MTF38330.1"/>
    <property type="molecule type" value="Genomic_DNA"/>
</dbReference>
<dbReference type="RefSeq" id="WP_155083241.1">
    <property type="nucleotide sequence ID" value="NZ_WMIA01000004.1"/>
</dbReference>
<comment type="caution">
    <text evidence="1">The sequence shown here is derived from an EMBL/GenBank/DDBJ whole genome shotgun (WGS) entry which is preliminary data.</text>
</comment>
<proteinExistence type="predicted"/>
<accession>A0A844GQY7</accession>
<protein>
    <submittedName>
        <fullName evidence="1">Uncharacterized protein</fullName>
    </submittedName>
</protein>
<reference evidence="1 2" key="1">
    <citation type="submission" date="2019-11" db="EMBL/GenBank/DDBJ databases">
        <title>Isolation of a new High Light Tolerant Cyanobacteria.</title>
        <authorList>
            <person name="Dobson Z."/>
            <person name="Vaughn N."/>
            <person name="Vaughn M."/>
            <person name="Fromme P."/>
            <person name="Mazor Y."/>
        </authorList>
    </citation>
    <scope>NUCLEOTIDE SEQUENCE [LARGE SCALE GENOMIC DNA]</scope>
    <source>
        <strain evidence="1 2">0216</strain>
    </source>
</reference>
<evidence type="ECO:0000313" key="1">
    <source>
        <dbReference type="EMBL" id="MTF38330.1"/>
    </source>
</evidence>
<sequence>MKQKTYTINPAKIGNQQGFRLSSAFYKENPQFAEATGEIEVLSEDTLLLRINPKNDIDEEEEEKLMMSLFLDFLSKDAVKNPEQLIPYTQEISDEIDNLLSGVDIEE</sequence>